<feature type="transmembrane region" description="Helical" evidence="1">
    <location>
        <begin position="137"/>
        <end position="156"/>
    </location>
</feature>
<dbReference type="Pfam" id="PF14348">
    <property type="entry name" value="DtrJ-like"/>
    <property type="match status" value="1"/>
</dbReference>
<evidence type="ECO:0008006" key="3">
    <source>
        <dbReference type="Google" id="ProtNLM"/>
    </source>
</evidence>
<keyword evidence="1" id="KW-1133">Transmembrane helix</keyword>
<dbReference type="AlphaFoldDB" id="E6QMV8"/>
<dbReference type="EMBL" id="CABQ01000240">
    <property type="protein sequence ID" value="CBI08579.1"/>
    <property type="molecule type" value="Genomic_DNA"/>
</dbReference>
<sequence>MWLWFVLALGALLILPWVKPPEYFAVGASEIRLATSLGENPVDITQESNASFQRWMINTGAVRVSYMVMGHSIPLIITTPQTWVAGFWQMVYRAIWRIHAFGWAWIYAMSALALPSAIDGVLVRLRKKYRFEYHNPVYFQGSMHLTILILGASFFFPFAPYVLTELNIAAAAVVLATAVWVSMSNMQTGA</sequence>
<protein>
    <recommendedName>
        <fullName evidence="3">DUF4400 domain-containing protein</fullName>
    </recommendedName>
</protein>
<accession>E6QMV8</accession>
<proteinExistence type="predicted"/>
<dbReference type="InterPro" id="IPR022266">
    <property type="entry name" value="DtrJ-like"/>
</dbReference>
<evidence type="ECO:0000256" key="1">
    <source>
        <dbReference type="SAM" id="Phobius"/>
    </source>
</evidence>
<evidence type="ECO:0000313" key="2">
    <source>
        <dbReference type="EMBL" id="CBI08579.1"/>
    </source>
</evidence>
<keyword evidence="1" id="KW-0812">Transmembrane</keyword>
<feature type="transmembrane region" description="Helical" evidence="1">
    <location>
        <begin position="104"/>
        <end position="125"/>
    </location>
</feature>
<gene>
    <name evidence="2" type="ORF">CARN6_2061</name>
</gene>
<keyword evidence="1" id="KW-0472">Membrane</keyword>
<feature type="transmembrane region" description="Helical" evidence="1">
    <location>
        <begin position="162"/>
        <end position="181"/>
    </location>
</feature>
<comment type="caution">
    <text evidence="2">The sequence shown here is derived from an EMBL/GenBank/DDBJ whole genome shotgun (WGS) entry which is preliminary data.</text>
</comment>
<organism evidence="2">
    <name type="scientific">mine drainage metagenome</name>
    <dbReference type="NCBI Taxonomy" id="410659"/>
    <lineage>
        <taxon>unclassified sequences</taxon>
        <taxon>metagenomes</taxon>
        <taxon>ecological metagenomes</taxon>
    </lineage>
</organism>
<reference evidence="2" key="1">
    <citation type="submission" date="2009-10" db="EMBL/GenBank/DDBJ databases">
        <title>Diversity of trophic interactions inside an arsenic-rich microbial ecosystem.</title>
        <authorList>
            <person name="Bertin P.N."/>
            <person name="Heinrich-Salmeron A."/>
            <person name="Pelletier E."/>
            <person name="Goulhen-Chollet F."/>
            <person name="Arsene-Ploetze F."/>
            <person name="Gallien S."/>
            <person name="Calteau A."/>
            <person name="Vallenet D."/>
            <person name="Casiot C."/>
            <person name="Chane-Woon-Ming B."/>
            <person name="Giloteaux L."/>
            <person name="Barakat M."/>
            <person name="Bonnefoy V."/>
            <person name="Bruneel O."/>
            <person name="Chandler M."/>
            <person name="Cleiss J."/>
            <person name="Duran R."/>
            <person name="Elbaz-Poulichet F."/>
            <person name="Fonknechten N."/>
            <person name="Lauga B."/>
            <person name="Mornico D."/>
            <person name="Ortet P."/>
            <person name="Schaeffer C."/>
            <person name="Siguier P."/>
            <person name="Alexander Thil Smith A."/>
            <person name="Van Dorsselaer A."/>
            <person name="Weissenbach J."/>
            <person name="Medigue C."/>
            <person name="Le Paslier D."/>
        </authorList>
    </citation>
    <scope>NUCLEOTIDE SEQUENCE</scope>
</reference>
<name>E6QMV8_9ZZZZ</name>